<accession>A0A9Q3DRB9</accession>
<comment type="caution">
    <text evidence="12">The sequence shown here is derived from an EMBL/GenBank/DDBJ whole genome shotgun (WGS) entry which is preliminary data.</text>
</comment>
<evidence type="ECO:0000256" key="5">
    <source>
        <dbReference type="ARBA" id="ARBA00022801"/>
    </source>
</evidence>
<dbReference type="OrthoDB" id="2847449at2759"/>
<feature type="domain" description="GAG-pre-integrase" evidence="11">
    <location>
        <begin position="8"/>
        <end position="65"/>
    </location>
</feature>
<keyword evidence="7" id="KW-0229">DNA integration</keyword>
<organism evidence="12 13">
    <name type="scientific">Austropuccinia psidii MF-1</name>
    <dbReference type="NCBI Taxonomy" id="1389203"/>
    <lineage>
        <taxon>Eukaryota</taxon>
        <taxon>Fungi</taxon>
        <taxon>Dikarya</taxon>
        <taxon>Basidiomycota</taxon>
        <taxon>Pucciniomycotina</taxon>
        <taxon>Pucciniomycetes</taxon>
        <taxon>Pucciniales</taxon>
        <taxon>Sphaerophragmiaceae</taxon>
        <taxon>Austropuccinia</taxon>
    </lineage>
</organism>
<keyword evidence="3" id="KW-0479">Metal-binding</keyword>
<sequence>MKGRVSDNLFILDMELCFPKSAVASIAKSPELLHKRAGHPVNDILQRMHPKINDMGFCEACALGKLKQLPYKGTLPRAKAPGHTVHSDLSGRISPPSIGGGNYYLQLMDDYSQFKSINILKHK</sequence>
<keyword evidence="9" id="KW-0239">DNA-directed DNA polymerase</keyword>
<dbReference type="Pfam" id="PF13976">
    <property type="entry name" value="gag_pre-integrs"/>
    <property type="match status" value="1"/>
</dbReference>
<keyword evidence="6" id="KW-0460">Magnesium</keyword>
<dbReference type="EMBL" id="AVOT02017963">
    <property type="protein sequence ID" value="MBW0504482.1"/>
    <property type="molecule type" value="Genomic_DNA"/>
</dbReference>
<dbReference type="GO" id="GO:0015074">
    <property type="term" value="P:DNA integration"/>
    <property type="evidence" value="ECO:0007669"/>
    <property type="project" value="UniProtKB-KW"/>
</dbReference>
<dbReference type="GO" id="GO:0006310">
    <property type="term" value="P:DNA recombination"/>
    <property type="evidence" value="ECO:0007669"/>
    <property type="project" value="UniProtKB-KW"/>
</dbReference>
<dbReference type="AlphaFoldDB" id="A0A9Q3DRB9"/>
<evidence type="ECO:0000256" key="7">
    <source>
        <dbReference type="ARBA" id="ARBA00022908"/>
    </source>
</evidence>
<protein>
    <recommendedName>
        <fullName evidence="11">GAG-pre-integrase domain-containing protein</fullName>
    </recommendedName>
</protein>
<evidence type="ECO:0000256" key="6">
    <source>
        <dbReference type="ARBA" id="ARBA00022842"/>
    </source>
</evidence>
<dbReference type="PANTHER" id="PTHR42648:SF11">
    <property type="entry name" value="TRANSPOSON TY4-P GAG-POL POLYPROTEIN"/>
    <property type="match status" value="1"/>
</dbReference>
<evidence type="ECO:0000256" key="2">
    <source>
        <dbReference type="ARBA" id="ARBA00022722"/>
    </source>
</evidence>
<proteinExistence type="predicted"/>
<evidence type="ECO:0000256" key="3">
    <source>
        <dbReference type="ARBA" id="ARBA00022723"/>
    </source>
</evidence>
<dbReference type="GO" id="GO:0016787">
    <property type="term" value="F:hydrolase activity"/>
    <property type="evidence" value="ECO:0007669"/>
    <property type="project" value="UniProtKB-KW"/>
</dbReference>
<dbReference type="GO" id="GO:0046872">
    <property type="term" value="F:metal ion binding"/>
    <property type="evidence" value="ECO:0007669"/>
    <property type="project" value="UniProtKB-KW"/>
</dbReference>
<keyword evidence="5" id="KW-0378">Hydrolase</keyword>
<evidence type="ECO:0000256" key="8">
    <source>
        <dbReference type="ARBA" id="ARBA00022918"/>
    </source>
</evidence>
<evidence type="ECO:0000256" key="9">
    <source>
        <dbReference type="ARBA" id="ARBA00022932"/>
    </source>
</evidence>
<keyword evidence="2" id="KW-0540">Nuclease</keyword>
<keyword evidence="4" id="KW-0255">Endonuclease</keyword>
<name>A0A9Q3DRB9_9BASI</name>
<reference evidence="12" key="1">
    <citation type="submission" date="2021-03" db="EMBL/GenBank/DDBJ databases">
        <title>Draft genome sequence of rust myrtle Austropuccinia psidii MF-1, a brazilian biotype.</title>
        <authorList>
            <person name="Quecine M.C."/>
            <person name="Pachon D.M.R."/>
            <person name="Bonatelli M.L."/>
            <person name="Correr F.H."/>
            <person name="Franceschini L.M."/>
            <person name="Leite T.F."/>
            <person name="Margarido G.R.A."/>
            <person name="Almeida C.A."/>
            <person name="Ferrarezi J.A."/>
            <person name="Labate C.A."/>
        </authorList>
    </citation>
    <scope>NUCLEOTIDE SEQUENCE</scope>
    <source>
        <strain evidence="12">MF-1</strain>
    </source>
</reference>
<evidence type="ECO:0000256" key="4">
    <source>
        <dbReference type="ARBA" id="ARBA00022759"/>
    </source>
</evidence>
<dbReference type="InterPro" id="IPR025724">
    <property type="entry name" value="GAG-pre-integrase_dom"/>
</dbReference>
<dbReference type="PANTHER" id="PTHR42648">
    <property type="entry name" value="TRANSPOSASE, PUTATIVE-RELATED"/>
    <property type="match status" value="1"/>
</dbReference>
<keyword evidence="9" id="KW-0808">Transferase</keyword>
<keyword evidence="8" id="KW-0695">RNA-directed DNA polymerase</keyword>
<gene>
    <name evidence="12" type="ORF">O181_044197</name>
</gene>
<keyword evidence="13" id="KW-1185">Reference proteome</keyword>
<evidence type="ECO:0000313" key="12">
    <source>
        <dbReference type="EMBL" id="MBW0504482.1"/>
    </source>
</evidence>
<evidence type="ECO:0000256" key="1">
    <source>
        <dbReference type="ARBA" id="ARBA00022695"/>
    </source>
</evidence>
<evidence type="ECO:0000259" key="11">
    <source>
        <dbReference type="Pfam" id="PF13976"/>
    </source>
</evidence>
<dbReference type="GO" id="GO:0004519">
    <property type="term" value="F:endonuclease activity"/>
    <property type="evidence" value="ECO:0007669"/>
    <property type="project" value="UniProtKB-KW"/>
</dbReference>
<evidence type="ECO:0000313" key="13">
    <source>
        <dbReference type="Proteomes" id="UP000765509"/>
    </source>
</evidence>
<keyword evidence="1" id="KW-0548">Nucleotidyltransferase</keyword>
<dbReference type="GO" id="GO:0003887">
    <property type="term" value="F:DNA-directed DNA polymerase activity"/>
    <property type="evidence" value="ECO:0007669"/>
    <property type="project" value="UniProtKB-KW"/>
</dbReference>
<dbReference type="GO" id="GO:0003964">
    <property type="term" value="F:RNA-directed DNA polymerase activity"/>
    <property type="evidence" value="ECO:0007669"/>
    <property type="project" value="UniProtKB-KW"/>
</dbReference>
<evidence type="ECO:0000256" key="10">
    <source>
        <dbReference type="ARBA" id="ARBA00023172"/>
    </source>
</evidence>
<keyword evidence="10" id="KW-0233">DNA recombination</keyword>
<dbReference type="InterPro" id="IPR039537">
    <property type="entry name" value="Retrotran_Ty1/copia-like"/>
</dbReference>
<dbReference type="Proteomes" id="UP000765509">
    <property type="component" value="Unassembled WGS sequence"/>
</dbReference>